<evidence type="ECO:0000256" key="5">
    <source>
        <dbReference type="ARBA" id="ARBA00022475"/>
    </source>
</evidence>
<feature type="binding site" evidence="22">
    <location>
        <position position="22"/>
    </location>
    <ligand>
        <name>ATP</name>
        <dbReference type="ChEBI" id="CHEBI:30616"/>
    </ligand>
</feature>
<evidence type="ECO:0000256" key="6">
    <source>
        <dbReference type="ARBA" id="ARBA00022516"/>
    </source>
</evidence>
<feature type="binding site" evidence="21">
    <location>
        <position position="63"/>
    </location>
    <ligand>
        <name>substrate</name>
    </ligand>
</feature>
<keyword evidence="11 22" id="KW-0547">Nucleotide-binding</keyword>
<keyword evidence="6" id="KW-0444">Lipid biosynthesis</keyword>
<organism evidence="25 26">
    <name type="scientific">Methylobacterium hispanicum</name>
    <dbReference type="NCBI Taxonomy" id="270350"/>
    <lineage>
        <taxon>Bacteria</taxon>
        <taxon>Pseudomonadati</taxon>
        <taxon>Pseudomonadota</taxon>
        <taxon>Alphaproteobacteria</taxon>
        <taxon>Hyphomicrobiales</taxon>
        <taxon>Methylobacteriaceae</taxon>
        <taxon>Methylobacterium</taxon>
    </lineage>
</organism>
<evidence type="ECO:0000313" key="25">
    <source>
        <dbReference type="EMBL" id="GJD89854.1"/>
    </source>
</evidence>
<dbReference type="Proteomes" id="UP001055247">
    <property type="component" value="Unassembled WGS sequence"/>
</dbReference>
<evidence type="ECO:0000256" key="2">
    <source>
        <dbReference type="ARBA" id="ARBA00005967"/>
    </source>
</evidence>
<dbReference type="RefSeq" id="WP_066920600.1">
    <property type="nucleotide sequence ID" value="NZ_BPQO01000014.1"/>
</dbReference>
<dbReference type="PANTHER" id="PTHR34299">
    <property type="entry name" value="DIACYLGLYCEROL KINASE"/>
    <property type="match status" value="1"/>
</dbReference>
<evidence type="ECO:0000256" key="15">
    <source>
        <dbReference type="ARBA" id="ARBA00022989"/>
    </source>
</evidence>
<dbReference type="Gene3D" id="1.10.287.3610">
    <property type="match status" value="1"/>
</dbReference>
<dbReference type="Pfam" id="PF01219">
    <property type="entry name" value="DAGK_prokar"/>
    <property type="match status" value="1"/>
</dbReference>
<evidence type="ECO:0000256" key="18">
    <source>
        <dbReference type="ARBA" id="ARBA00023209"/>
    </source>
</evidence>
<evidence type="ECO:0000256" key="1">
    <source>
        <dbReference type="ARBA" id="ARBA00004429"/>
    </source>
</evidence>
<evidence type="ECO:0000256" key="11">
    <source>
        <dbReference type="ARBA" id="ARBA00022741"/>
    </source>
</evidence>
<keyword evidence="26" id="KW-1185">Reference proteome</keyword>
<dbReference type="GO" id="GO:0005524">
    <property type="term" value="F:ATP binding"/>
    <property type="evidence" value="ECO:0007669"/>
    <property type="project" value="UniProtKB-KW"/>
</dbReference>
<keyword evidence="15 24" id="KW-1133">Transmembrane helix</keyword>
<accession>A0AAV4ZMU5</accession>
<feature type="transmembrane region" description="Helical" evidence="24">
    <location>
        <begin position="90"/>
        <end position="111"/>
    </location>
</feature>
<dbReference type="InterPro" id="IPR036945">
    <property type="entry name" value="DAGK_sf"/>
</dbReference>
<dbReference type="GO" id="GO:0005886">
    <property type="term" value="C:plasma membrane"/>
    <property type="evidence" value="ECO:0007669"/>
    <property type="project" value="UniProtKB-SubCell"/>
</dbReference>
<comment type="caution">
    <text evidence="24">Lacks conserved residue(s) required for the propagation of feature annotation.</text>
</comment>
<evidence type="ECO:0000256" key="3">
    <source>
        <dbReference type="ARBA" id="ARBA00012133"/>
    </source>
</evidence>
<keyword evidence="14 23" id="KW-0460">Magnesium</keyword>
<comment type="caution">
    <text evidence="25">The sequence shown here is derived from an EMBL/GenBank/DDBJ whole genome shotgun (WGS) entry which is preliminary data.</text>
</comment>
<dbReference type="GO" id="GO:0046872">
    <property type="term" value="F:metal ion binding"/>
    <property type="evidence" value="ECO:0007669"/>
    <property type="project" value="UniProtKB-KW"/>
</dbReference>
<keyword evidence="5" id="KW-1003">Cell membrane</keyword>
<dbReference type="EMBL" id="BPQO01000014">
    <property type="protein sequence ID" value="GJD89854.1"/>
    <property type="molecule type" value="Genomic_DNA"/>
</dbReference>
<proteinExistence type="inferred from homology"/>
<evidence type="ECO:0000256" key="23">
    <source>
        <dbReference type="PIRSR" id="PIRSR600829-4"/>
    </source>
</evidence>
<comment type="catalytic activity">
    <reaction evidence="24">
        <text>a 1,2-diacyl-sn-glycerol + ATP = a 1,2-diacyl-sn-glycero-3-phosphate + ADP + H(+)</text>
        <dbReference type="Rhea" id="RHEA:10272"/>
        <dbReference type="ChEBI" id="CHEBI:15378"/>
        <dbReference type="ChEBI" id="CHEBI:17815"/>
        <dbReference type="ChEBI" id="CHEBI:30616"/>
        <dbReference type="ChEBI" id="CHEBI:58608"/>
        <dbReference type="ChEBI" id="CHEBI:456216"/>
        <dbReference type="EC" id="2.7.1.107"/>
    </reaction>
</comment>
<keyword evidence="18" id="KW-0594">Phospholipid biosynthesis</keyword>
<keyword evidence="13 22" id="KW-0067">ATP-binding</keyword>
<feature type="binding site" evidence="21">
    <location>
        <begin position="7"/>
        <end position="12"/>
    </location>
    <ligand>
        <name>substrate</name>
    </ligand>
</feature>
<keyword evidence="10 23" id="KW-0479">Metal-binding</keyword>
<feature type="binding site" evidence="21">
    <location>
        <begin position="24"/>
        <end position="28"/>
    </location>
    <ligand>
        <name>substrate</name>
    </ligand>
</feature>
<keyword evidence="17 24" id="KW-0472">Membrane</keyword>
<evidence type="ECO:0000256" key="17">
    <source>
        <dbReference type="ARBA" id="ARBA00023136"/>
    </source>
</evidence>
<evidence type="ECO:0000313" key="26">
    <source>
        <dbReference type="Proteomes" id="UP001055247"/>
    </source>
</evidence>
<feature type="binding site" evidence="22">
    <location>
        <begin position="88"/>
        <end position="89"/>
    </location>
    <ligand>
        <name>ATP</name>
        <dbReference type="ChEBI" id="CHEBI:30616"/>
    </ligand>
</feature>
<evidence type="ECO:0000256" key="20">
    <source>
        <dbReference type="PIRSR" id="PIRSR600829-1"/>
    </source>
</evidence>
<keyword evidence="9 24" id="KW-0812">Transmembrane</keyword>
<dbReference type="PANTHER" id="PTHR34299:SF1">
    <property type="entry name" value="DIACYLGLYCEROL KINASE"/>
    <property type="match status" value="1"/>
</dbReference>
<dbReference type="EC" id="2.7.1.107" evidence="3 24"/>
<dbReference type="AlphaFoldDB" id="A0AAV4ZMU5"/>
<evidence type="ECO:0000256" key="10">
    <source>
        <dbReference type="ARBA" id="ARBA00022723"/>
    </source>
</evidence>
<dbReference type="CDD" id="cd14264">
    <property type="entry name" value="DAGK_IM"/>
    <property type="match status" value="1"/>
</dbReference>
<evidence type="ECO:0000256" key="22">
    <source>
        <dbReference type="PIRSR" id="PIRSR600829-3"/>
    </source>
</evidence>
<comment type="cofactor">
    <cofactor evidence="23">
        <name>Mg(2+)</name>
        <dbReference type="ChEBI" id="CHEBI:18420"/>
    </cofactor>
    <text evidence="23">Mn(2+), Zn(2+), Cd(2+) and Co(2+) support activity to lesser extents.</text>
</comment>
<feature type="active site" description="Proton acceptor" evidence="20">
    <location>
        <position position="63"/>
    </location>
</feature>
<evidence type="ECO:0000256" key="13">
    <source>
        <dbReference type="ARBA" id="ARBA00022840"/>
    </source>
</evidence>
<evidence type="ECO:0000256" key="19">
    <source>
        <dbReference type="ARBA" id="ARBA00023264"/>
    </source>
</evidence>
<dbReference type="InterPro" id="IPR033718">
    <property type="entry name" value="DAGK_prok"/>
</dbReference>
<evidence type="ECO:0000256" key="12">
    <source>
        <dbReference type="ARBA" id="ARBA00022777"/>
    </source>
</evidence>
<evidence type="ECO:0000256" key="16">
    <source>
        <dbReference type="ARBA" id="ARBA00023098"/>
    </source>
</evidence>
<keyword evidence="7 24" id="KW-0997">Cell inner membrane</keyword>
<feature type="binding site" evidence="21">
    <location>
        <position position="92"/>
    </location>
    <ligand>
        <name>substrate</name>
    </ligand>
</feature>
<dbReference type="InterPro" id="IPR000829">
    <property type="entry name" value="DAGK"/>
</dbReference>
<feature type="binding site" evidence="22">
    <location>
        <position position="70"/>
    </location>
    <ligand>
        <name>ATP</name>
        <dbReference type="ChEBI" id="CHEBI:30616"/>
    </ligand>
</feature>
<protein>
    <recommendedName>
        <fullName evidence="4 24">Diacylglycerol kinase</fullName>
        <ecNumber evidence="3 24">2.7.1.107</ecNumber>
    </recommendedName>
</protein>
<evidence type="ECO:0000256" key="24">
    <source>
        <dbReference type="RuleBase" id="RU363065"/>
    </source>
</evidence>
<comment type="similarity">
    <text evidence="2 24">Belongs to the bacterial diacylglycerol kinase family.</text>
</comment>
<dbReference type="GO" id="GO:0004143">
    <property type="term" value="F:ATP-dependent diacylglycerol kinase activity"/>
    <property type="evidence" value="ECO:0007669"/>
    <property type="project" value="UniProtKB-EC"/>
</dbReference>
<evidence type="ECO:0000256" key="21">
    <source>
        <dbReference type="PIRSR" id="PIRSR600829-2"/>
    </source>
</evidence>
<evidence type="ECO:0000256" key="14">
    <source>
        <dbReference type="ARBA" id="ARBA00022842"/>
    </source>
</evidence>
<sequence>MGAIVVAFLNSWRGLRHGARTERAVRQELALLILGVPVALVLGATLWVKVALVASLLLMLAAEFLNTALEKLCDHLHPGRHPAIGTVKDLASAGAFLAQMIAALVWIAALIERLS</sequence>
<evidence type="ECO:0000256" key="9">
    <source>
        <dbReference type="ARBA" id="ARBA00022692"/>
    </source>
</evidence>
<evidence type="ECO:0000256" key="4">
    <source>
        <dbReference type="ARBA" id="ARBA00017575"/>
    </source>
</evidence>
<comment type="function">
    <text evidence="24">Catalyzes the ATP-dependent phosphorylation of sn-l,2-diacylglycerol (DAG) to phosphatidic acid. Involved in the recycling of diacylglycerol produced as a by-product during membrane-derived oligosaccharide (MDO) biosynthesis.</text>
</comment>
<keyword evidence="16 24" id="KW-0443">Lipid metabolism</keyword>
<gene>
    <name evidence="25" type="primary">dgkA</name>
    <name evidence="25" type="ORF">BHAOGJBA_3386</name>
</gene>
<evidence type="ECO:0000256" key="7">
    <source>
        <dbReference type="ARBA" id="ARBA00022519"/>
    </source>
</evidence>
<keyword evidence="12 24" id="KW-0418">Kinase</keyword>
<dbReference type="GO" id="GO:0006654">
    <property type="term" value="P:phosphatidic acid biosynthetic process"/>
    <property type="evidence" value="ECO:0007669"/>
    <property type="project" value="InterPro"/>
</dbReference>
<reference evidence="25" key="1">
    <citation type="journal article" date="2016" name="Front. Microbiol.">
        <title>Genome Sequence of the Piezophilic, Mesophilic Sulfate-Reducing Bacterium Desulfovibrio indicus J2T.</title>
        <authorList>
            <person name="Cao J."/>
            <person name="Maignien L."/>
            <person name="Shao Z."/>
            <person name="Alain K."/>
            <person name="Jebbar M."/>
        </authorList>
    </citation>
    <scope>NUCLEOTIDE SEQUENCE</scope>
    <source>
        <strain evidence="25">DSM 16372</strain>
    </source>
</reference>
<keyword evidence="19 24" id="KW-1208">Phospholipid metabolism</keyword>
<evidence type="ECO:0000256" key="8">
    <source>
        <dbReference type="ARBA" id="ARBA00022679"/>
    </source>
</evidence>
<feature type="binding site" evidence="23">
    <location>
        <position position="70"/>
    </location>
    <ligand>
        <name>a divalent metal cation</name>
        <dbReference type="ChEBI" id="CHEBI:60240"/>
    </ligand>
</feature>
<keyword evidence="8 24" id="KW-0808">Transferase</keyword>
<comment type="subcellular location">
    <subcellularLocation>
        <location evidence="1 24">Cell inner membrane</location>
        <topology evidence="1 24">Multi-pass membrane protein</topology>
    </subcellularLocation>
</comment>
<feature type="binding site" evidence="23">
    <location>
        <position position="22"/>
    </location>
    <ligand>
        <name>a divalent metal cation</name>
        <dbReference type="ChEBI" id="CHEBI:60240"/>
    </ligand>
</feature>
<reference evidence="25" key="2">
    <citation type="submission" date="2021-08" db="EMBL/GenBank/DDBJ databases">
        <authorList>
            <person name="Tani A."/>
            <person name="Ola A."/>
            <person name="Ogura Y."/>
            <person name="Katsura K."/>
            <person name="Hayashi T."/>
        </authorList>
    </citation>
    <scope>NUCLEOTIDE SEQUENCE</scope>
    <source>
        <strain evidence="25">DSM 16372</strain>
    </source>
</reference>
<name>A0AAV4ZMU5_9HYPH</name>
<feature type="transmembrane region" description="Helical" evidence="24">
    <location>
        <begin position="29"/>
        <end position="62"/>
    </location>
</feature>